<keyword evidence="5" id="KW-1185">Reference proteome</keyword>
<feature type="signal peptide" evidence="2">
    <location>
        <begin position="1"/>
        <end position="25"/>
    </location>
</feature>
<evidence type="ECO:0000313" key="4">
    <source>
        <dbReference type="EMBL" id="MCS0610658.1"/>
    </source>
</evidence>
<dbReference type="Gene3D" id="2.60.40.10">
    <property type="entry name" value="Immunoglobulins"/>
    <property type="match status" value="2"/>
</dbReference>
<comment type="similarity">
    <text evidence="1">Belongs to the intimin/invasin family.</text>
</comment>
<dbReference type="EMBL" id="JANUGV010000008">
    <property type="protein sequence ID" value="MCS0610658.1"/>
    <property type="molecule type" value="Genomic_DNA"/>
</dbReference>
<keyword evidence="2" id="KW-0732">Signal</keyword>
<evidence type="ECO:0000256" key="2">
    <source>
        <dbReference type="SAM" id="SignalP"/>
    </source>
</evidence>
<dbReference type="Pfam" id="PF02369">
    <property type="entry name" value="Big_1"/>
    <property type="match status" value="1"/>
</dbReference>
<dbReference type="InterPro" id="IPR008964">
    <property type="entry name" value="Invasin/intimin_cell_adhesion"/>
</dbReference>
<reference evidence="4 5" key="1">
    <citation type="submission" date="2022-08" db="EMBL/GenBank/DDBJ databases">
        <title>Reclassification of Massilia species as members of the genera Telluria, Duganella, Pseudoduganella, Mokoshia gen. nov. and Zemynaea gen. nov. using orthogonal and non-orthogonal genome-based approaches.</title>
        <authorList>
            <person name="Bowman J.P."/>
        </authorList>
    </citation>
    <scope>NUCLEOTIDE SEQUENCE [LARGE SCALE GENOMIC DNA]</scope>
    <source>
        <strain evidence="4 5">JCM 31607</strain>
    </source>
</reference>
<dbReference type="Proteomes" id="UP001205861">
    <property type="component" value="Unassembled WGS sequence"/>
</dbReference>
<feature type="domain" description="Big-1" evidence="3">
    <location>
        <begin position="57"/>
        <end position="157"/>
    </location>
</feature>
<dbReference type="InterPro" id="IPR003344">
    <property type="entry name" value="Big_1_dom"/>
</dbReference>
<feature type="chain" id="PRO_5047371878" description="Big-1 domain-containing protein" evidence="2">
    <location>
        <begin position="26"/>
        <end position="632"/>
    </location>
</feature>
<dbReference type="SUPFAM" id="SSF49373">
    <property type="entry name" value="Invasin/intimin cell-adhesion fragments"/>
    <property type="match status" value="2"/>
</dbReference>
<accession>A0ABT2BQ68</accession>
<proteinExistence type="inferred from homology"/>
<dbReference type="InterPro" id="IPR013783">
    <property type="entry name" value="Ig-like_fold"/>
</dbReference>
<name>A0ABT2BQ68_9BURK</name>
<dbReference type="PROSITE" id="PS51127">
    <property type="entry name" value="BIG1"/>
    <property type="match status" value="1"/>
</dbReference>
<dbReference type="SMART" id="SM00634">
    <property type="entry name" value="BID_1"/>
    <property type="match status" value="2"/>
</dbReference>
<evidence type="ECO:0000313" key="5">
    <source>
        <dbReference type="Proteomes" id="UP001205861"/>
    </source>
</evidence>
<evidence type="ECO:0000256" key="1">
    <source>
        <dbReference type="ARBA" id="ARBA00010116"/>
    </source>
</evidence>
<sequence length="632" mass="62478">MNIHFQHNGKRAAVLLLALVLSACGGGGGSPGLTVGTGNGGSGTGSGGTTTAAPTISVAFVNSSGQATNALSGASQLTAKATVLDKTGKAVPNAIVAFATDNTLAVFSPATGTALTDANGVASVTMRASSLASGGAGTVTATSSLNGTSVSGSANYSVGSTTLTFGTLTANPTSVQAYGSTVLSVDVLAGSGKYTDQQVSVNFSSACVTAGKATLASVVATNNGTAQTVYRDQGCGNNDTITATATGIVKPATVQLSIAPPTAASVQFESALPSGQSIVIKGQGGNGRTETASLKFKVVDIFNHPLSGATVDFTSSTSAVTVNKASDTTDQNGEVITTVNSGTVATSFRVKAALHNNPGVSTWSDSIVVTTGLPFQGAFSLAPGKHALDATIQSSPSSPATTVSVMIGDMNGNPVPDGTPVVFQTNMGTIGSSSQGGCITTNGGCTVDFRVQQPLVATPGQPVTPCNKQTADNTRAGVATVCASTTDGTNTVFGKVELYFSDNAIGRAYMNGDPAKPVSLSSVNDLGTSGSATPFVFSLLLTDFNNNPLPTGTTVSIANMANGAAQVTPGSVPDIAPAAASAGPQGSIHTFTITSSQQSNCTGPSNATFSVAAKTPAGNTTTIPFKLSFSCP</sequence>
<protein>
    <recommendedName>
        <fullName evidence="3">Big-1 domain-containing protein</fullName>
    </recommendedName>
</protein>
<dbReference type="RefSeq" id="WP_258858227.1">
    <property type="nucleotide sequence ID" value="NZ_JANUGV010000008.1"/>
</dbReference>
<gene>
    <name evidence="4" type="ORF">NX773_21020</name>
</gene>
<organism evidence="4 5">
    <name type="scientific">Massilia solisilvae</name>
    <dbReference type="NCBI Taxonomy" id="1811225"/>
    <lineage>
        <taxon>Bacteria</taxon>
        <taxon>Pseudomonadati</taxon>
        <taxon>Pseudomonadota</taxon>
        <taxon>Betaproteobacteria</taxon>
        <taxon>Burkholderiales</taxon>
        <taxon>Oxalobacteraceae</taxon>
        <taxon>Telluria group</taxon>
        <taxon>Massilia</taxon>
    </lineage>
</organism>
<comment type="caution">
    <text evidence="4">The sequence shown here is derived from an EMBL/GenBank/DDBJ whole genome shotgun (WGS) entry which is preliminary data.</text>
</comment>
<evidence type="ECO:0000259" key="3">
    <source>
        <dbReference type="PROSITE" id="PS51127"/>
    </source>
</evidence>